<gene>
    <name evidence="1" type="ORF">DP181_00255</name>
</gene>
<reference evidence="1 2" key="1">
    <citation type="submission" date="2018-06" db="EMBL/GenBank/DDBJ databases">
        <title>ACT-28, a chromosomally-encoded AmpC with carbapenemase activity from Enterobacter kobei.</title>
        <authorList>
            <person name="Jousset A.B."/>
            <person name="Oueslati S."/>
            <person name="Bernabeu S."/>
            <person name="Takissian J."/>
            <person name="Creton E."/>
            <person name="Vogel A."/>
            <person name="Cotellon G."/>
            <person name="Bonnin R.A."/>
            <person name="Dortet L."/>
            <person name="Naas T."/>
        </authorList>
    </citation>
    <scope>NUCLEOTIDE SEQUENCE [LARGE SCALE GENOMIC DNA]</scope>
    <source>
        <strain evidence="1 2">149H6</strain>
    </source>
</reference>
<evidence type="ECO:0000313" key="2">
    <source>
        <dbReference type="Proteomes" id="UP000250603"/>
    </source>
</evidence>
<organism evidence="1 2">
    <name type="scientific">Enterobacter kobei</name>
    <dbReference type="NCBI Taxonomy" id="208224"/>
    <lineage>
        <taxon>Bacteria</taxon>
        <taxon>Pseudomonadati</taxon>
        <taxon>Pseudomonadota</taxon>
        <taxon>Gammaproteobacteria</taxon>
        <taxon>Enterobacterales</taxon>
        <taxon>Enterobacteriaceae</taxon>
        <taxon>Enterobacter</taxon>
        <taxon>Enterobacter cloacae complex</taxon>
    </lineage>
</organism>
<dbReference type="EMBL" id="QMCK01000001">
    <property type="protein sequence ID" value="RAY30536.1"/>
    <property type="molecule type" value="Genomic_DNA"/>
</dbReference>
<sequence>MTQNTPDRVIVTRAVMSEDGESEPLVTLCLRLLRLSGGDDVKEVDRVEIPEVLIGGINSG</sequence>
<comment type="caution">
    <text evidence="1">The sequence shown here is derived from an EMBL/GenBank/DDBJ whole genome shotgun (WGS) entry which is preliminary data.</text>
</comment>
<proteinExistence type="predicted"/>
<protein>
    <submittedName>
        <fullName evidence="1">Uncharacterized protein</fullName>
    </submittedName>
</protein>
<keyword evidence="2" id="KW-1185">Reference proteome</keyword>
<accession>A0ABX9FAY7</accession>
<dbReference type="Proteomes" id="UP000250603">
    <property type="component" value="Unassembled WGS sequence"/>
</dbReference>
<evidence type="ECO:0000313" key="1">
    <source>
        <dbReference type="EMBL" id="RAY30536.1"/>
    </source>
</evidence>
<name>A0ABX9FAY7_9ENTR</name>